<evidence type="ECO:0000313" key="5">
    <source>
        <dbReference type="Proteomes" id="UP000247810"/>
    </source>
</evidence>
<dbReference type="CDD" id="cd05664">
    <property type="entry name" value="M20_Acy1-like"/>
    <property type="match status" value="1"/>
</dbReference>
<evidence type="ECO:0000259" key="3">
    <source>
        <dbReference type="Pfam" id="PF07687"/>
    </source>
</evidence>
<protein>
    <submittedName>
        <fullName evidence="4">Metal-dependent amidase/aminoacylase/carboxypeptidase</fullName>
    </submittedName>
</protein>
<feature type="binding site" evidence="2">
    <location>
        <position position="116"/>
    </location>
    <ligand>
        <name>Mn(2+)</name>
        <dbReference type="ChEBI" id="CHEBI:29035"/>
        <label>2</label>
    </ligand>
</feature>
<dbReference type="GO" id="GO:0046872">
    <property type="term" value="F:metal ion binding"/>
    <property type="evidence" value="ECO:0007669"/>
    <property type="project" value="UniProtKB-KW"/>
</dbReference>
<dbReference type="InterPro" id="IPR002933">
    <property type="entry name" value="Peptidase_M20"/>
</dbReference>
<dbReference type="Proteomes" id="UP000247810">
    <property type="component" value="Unassembled WGS sequence"/>
</dbReference>
<feature type="domain" description="Peptidase M20 dimerisation" evidence="3">
    <location>
        <begin position="201"/>
        <end position="296"/>
    </location>
</feature>
<name>A0A319DH06_9EURO</name>
<dbReference type="SUPFAM" id="SSF53187">
    <property type="entry name" value="Zn-dependent exopeptidases"/>
    <property type="match status" value="1"/>
</dbReference>
<comment type="similarity">
    <text evidence="1">Belongs to the peptidase M20A family.</text>
</comment>
<sequence>MAQPSISELLKTASLDLSPYEELYKYFHAHPELSRQEKQTSEKLAAHLAALQVFEIHSHIGGYGLAGVFRNGPGETVLLRADMDALPVEEMTGLPYSSTVTMRDADGNEKPVMHACGHDMHITCLLAAAETLVKMRATWSGTVIVVFQPDEERGGGAQAMVDDGLYSRIPVPDYAFGQHVMKMRAGSVGSRSGAIMAACDSMKITVFGRGGHGSQPHQTVDPVLLAAHIVVRLQSIVSREVDPSDLAVLTVGSLQAGQAENIISDRAEIGVDFRSVKLEVREQIIAGIKRIVEAECVASGSPRPPVFTPTRRFPPTVNDNDAAARVAATFATHIEDFDGDVPRTSIAEDFSTLATCRNIPSCFWLLGGTDQELWDKAQAESRTEEIPGNHSALFAPVIQPTMRVGVDALCLAVLTFLRK</sequence>
<dbReference type="Gene3D" id="3.40.630.10">
    <property type="entry name" value="Zn peptidases"/>
    <property type="match status" value="1"/>
</dbReference>
<organism evidence="4 5">
    <name type="scientific">Aspergillus ellipticus CBS 707.79</name>
    <dbReference type="NCBI Taxonomy" id="1448320"/>
    <lineage>
        <taxon>Eukaryota</taxon>
        <taxon>Fungi</taxon>
        <taxon>Dikarya</taxon>
        <taxon>Ascomycota</taxon>
        <taxon>Pezizomycotina</taxon>
        <taxon>Eurotiomycetes</taxon>
        <taxon>Eurotiomycetidae</taxon>
        <taxon>Eurotiales</taxon>
        <taxon>Aspergillaceae</taxon>
        <taxon>Aspergillus</taxon>
        <taxon>Aspergillus subgen. Circumdati</taxon>
    </lineage>
</organism>
<dbReference type="PIRSF" id="PIRSF005962">
    <property type="entry name" value="Pept_M20D_amidohydro"/>
    <property type="match status" value="1"/>
</dbReference>
<dbReference type="EMBL" id="KZ825834">
    <property type="protein sequence ID" value="PYH96671.1"/>
    <property type="molecule type" value="Genomic_DNA"/>
</dbReference>
<feature type="binding site" evidence="2">
    <location>
        <position position="390"/>
    </location>
    <ligand>
        <name>Mn(2+)</name>
        <dbReference type="ChEBI" id="CHEBI:29035"/>
        <label>2</label>
    </ligand>
</feature>
<feature type="binding site" evidence="2">
    <location>
        <position position="152"/>
    </location>
    <ligand>
        <name>Mn(2+)</name>
        <dbReference type="ChEBI" id="CHEBI:29035"/>
        <label>2</label>
    </ligand>
</feature>
<dbReference type="NCBIfam" id="TIGR01891">
    <property type="entry name" value="amidohydrolases"/>
    <property type="match status" value="1"/>
</dbReference>
<feature type="binding site" evidence="2">
    <location>
        <position position="118"/>
    </location>
    <ligand>
        <name>Mn(2+)</name>
        <dbReference type="ChEBI" id="CHEBI:29035"/>
        <label>2</label>
    </ligand>
</feature>
<keyword evidence="4" id="KW-0121">Carboxypeptidase</keyword>
<proteinExistence type="inferred from homology"/>
<dbReference type="Pfam" id="PF07687">
    <property type="entry name" value="M20_dimer"/>
    <property type="match status" value="1"/>
</dbReference>
<keyword evidence="4" id="KW-0645">Protease</keyword>
<gene>
    <name evidence="4" type="ORF">BO71DRAFT_396796</name>
</gene>
<dbReference type="Pfam" id="PF01546">
    <property type="entry name" value="Peptidase_M20"/>
    <property type="match status" value="1"/>
</dbReference>
<keyword evidence="4" id="KW-0378">Hydrolase</keyword>
<dbReference type="FunFam" id="3.30.70.360:FF:000017">
    <property type="entry name" value="Amidohydrolase, putative"/>
    <property type="match status" value="1"/>
</dbReference>
<evidence type="ECO:0000313" key="4">
    <source>
        <dbReference type="EMBL" id="PYH96671.1"/>
    </source>
</evidence>
<keyword evidence="2" id="KW-0479">Metal-binding</keyword>
<dbReference type="AlphaFoldDB" id="A0A319DH06"/>
<dbReference type="VEuPathDB" id="FungiDB:BO71DRAFT_396796"/>
<evidence type="ECO:0000256" key="2">
    <source>
        <dbReference type="PIRSR" id="PIRSR005962-1"/>
    </source>
</evidence>
<dbReference type="InterPro" id="IPR011650">
    <property type="entry name" value="Peptidase_M20_dimer"/>
</dbReference>
<dbReference type="STRING" id="1448320.A0A319DH06"/>
<keyword evidence="2" id="KW-0464">Manganese</keyword>
<dbReference type="InterPro" id="IPR017439">
    <property type="entry name" value="Amidohydrolase"/>
</dbReference>
<comment type="cofactor">
    <cofactor evidence="2">
        <name>Mn(2+)</name>
        <dbReference type="ChEBI" id="CHEBI:29035"/>
    </cofactor>
    <text evidence="2">The Mn(2+) ion enhances activity.</text>
</comment>
<dbReference type="OrthoDB" id="6119954at2759"/>
<accession>A0A319DH06</accession>
<feature type="binding site" evidence="2">
    <location>
        <position position="179"/>
    </location>
    <ligand>
        <name>Mn(2+)</name>
        <dbReference type="ChEBI" id="CHEBI:29035"/>
        <label>2</label>
    </ligand>
</feature>
<dbReference type="GO" id="GO:0004180">
    <property type="term" value="F:carboxypeptidase activity"/>
    <property type="evidence" value="ECO:0007669"/>
    <property type="project" value="UniProtKB-KW"/>
</dbReference>
<dbReference type="InterPro" id="IPR036264">
    <property type="entry name" value="Bact_exopeptidase_dim_dom"/>
</dbReference>
<keyword evidence="5" id="KW-1185">Reference proteome</keyword>
<reference evidence="4 5" key="1">
    <citation type="submission" date="2018-02" db="EMBL/GenBank/DDBJ databases">
        <title>The genomes of Aspergillus section Nigri reveals drivers in fungal speciation.</title>
        <authorList>
            <consortium name="DOE Joint Genome Institute"/>
            <person name="Vesth T.C."/>
            <person name="Nybo J."/>
            <person name="Theobald S."/>
            <person name="Brandl J."/>
            <person name="Frisvad J.C."/>
            <person name="Nielsen K.F."/>
            <person name="Lyhne E.K."/>
            <person name="Kogle M.E."/>
            <person name="Kuo A."/>
            <person name="Riley R."/>
            <person name="Clum A."/>
            <person name="Nolan M."/>
            <person name="Lipzen A."/>
            <person name="Salamov A."/>
            <person name="Henrissat B."/>
            <person name="Wiebenga A."/>
            <person name="De vries R.P."/>
            <person name="Grigoriev I.V."/>
            <person name="Mortensen U.H."/>
            <person name="Andersen M.R."/>
            <person name="Baker S.E."/>
        </authorList>
    </citation>
    <scope>NUCLEOTIDE SEQUENCE [LARGE SCALE GENOMIC DNA]</scope>
    <source>
        <strain evidence="4 5">CBS 707.79</strain>
    </source>
</reference>
<dbReference type="SUPFAM" id="SSF55031">
    <property type="entry name" value="Bacterial exopeptidase dimerisation domain"/>
    <property type="match status" value="1"/>
</dbReference>
<evidence type="ECO:0000256" key="1">
    <source>
        <dbReference type="ARBA" id="ARBA00006247"/>
    </source>
</evidence>
<dbReference type="PANTHER" id="PTHR11014">
    <property type="entry name" value="PEPTIDASE M20 FAMILY MEMBER"/>
    <property type="match status" value="1"/>
</dbReference>
<dbReference type="PANTHER" id="PTHR11014:SF63">
    <property type="entry name" value="METALLOPEPTIDASE, PUTATIVE (AFU_ORTHOLOGUE AFUA_6G09600)-RELATED"/>
    <property type="match status" value="1"/>
</dbReference>
<dbReference type="Gene3D" id="3.30.70.360">
    <property type="match status" value="1"/>
</dbReference>